<evidence type="ECO:0000256" key="2">
    <source>
        <dbReference type="ARBA" id="ARBA00022573"/>
    </source>
</evidence>
<keyword evidence="5" id="KW-0949">S-adenosyl-L-methionine</keyword>
<evidence type="ECO:0000256" key="4">
    <source>
        <dbReference type="ARBA" id="ARBA00022679"/>
    </source>
</evidence>
<organism evidence="7 8">
    <name type="scientific">Pectinatus haikarae</name>
    <dbReference type="NCBI Taxonomy" id="349096"/>
    <lineage>
        <taxon>Bacteria</taxon>
        <taxon>Bacillati</taxon>
        <taxon>Bacillota</taxon>
        <taxon>Negativicutes</taxon>
        <taxon>Selenomonadales</taxon>
        <taxon>Selenomonadaceae</taxon>
        <taxon>Pectinatus</taxon>
    </lineage>
</organism>
<comment type="caution">
    <text evidence="7">The sequence shown here is derived from an EMBL/GenBank/DDBJ whole genome shotgun (WGS) entry which is preliminary data.</text>
</comment>
<dbReference type="GO" id="GO:0008168">
    <property type="term" value="F:methyltransferase activity"/>
    <property type="evidence" value="ECO:0007669"/>
    <property type="project" value="UniProtKB-KW"/>
</dbReference>
<evidence type="ECO:0000256" key="3">
    <source>
        <dbReference type="ARBA" id="ARBA00022603"/>
    </source>
</evidence>
<dbReference type="Proteomes" id="UP001239167">
    <property type="component" value="Unassembled WGS sequence"/>
</dbReference>
<keyword evidence="3 7" id="KW-0489">Methyltransferase</keyword>
<keyword evidence="4 7" id="KW-0808">Transferase</keyword>
<dbReference type="InterPro" id="IPR029063">
    <property type="entry name" value="SAM-dependent_MTases_sf"/>
</dbReference>
<proteinExistence type="predicted"/>
<comment type="pathway">
    <text evidence="1">Cofactor biosynthesis; adenosylcobalamin biosynthesis.</text>
</comment>
<feature type="domain" description="Methyltransferase" evidence="6">
    <location>
        <begin position="43"/>
        <end position="152"/>
    </location>
</feature>
<dbReference type="Gene3D" id="3.40.50.150">
    <property type="entry name" value="Vaccinia Virus protein VP39"/>
    <property type="match status" value="1"/>
</dbReference>
<keyword evidence="2" id="KW-0169">Cobalamin biosynthesis</keyword>
<name>A0ABT9YAU7_9FIRM</name>
<dbReference type="GO" id="GO:0032259">
    <property type="term" value="P:methylation"/>
    <property type="evidence" value="ECO:0007669"/>
    <property type="project" value="UniProtKB-KW"/>
</dbReference>
<dbReference type="NCBIfam" id="TIGR02469">
    <property type="entry name" value="CbiT"/>
    <property type="match status" value="1"/>
</dbReference>
<evidence type="ECO:0000313" key="8">
    <source>
        <dbReference type="Proteomes" id="UP001239167"/>
    </source>
</evidence>
<evidence type="ECO:0000256" key="5">
    <source>
        <dbReference type="ARBA" id="ARBA00022691"/>
    </source>
</evidence>
<dbReference type="EC" id="2.1.1.196" evidence="7"/>
<protein>
    <submittedName>
        <fullName evidence="7">Cobalt-precorrin-6B (C15)-methyltransferase</fullName>
        <ecNumber evidence="7">2.1.1.196</ecNumber>
    </submittedName>
</protein>
<evidence type="ECO:0000256" key="1">
    <source>
        <dbReference type="ARBA" id="ARBA00004953"/>
    </source>
</evidence>
<accession>A0ABT9YAU7</accession>
<dbReference type="SUPFAM" id="SSF53335">
    <property type="entry name" value="S-adenosyl-L-methionine-dependent methyltransferases"/>
    <property type="match status" value="1"/>
</dbReference>
<sequence length="200" mass="21463">MHNGGDGIMHIPGISDDLFIRGNVPMTKEEIRILTLCKASIRSDSIVLDIGAGTGSLSVEAALMAEKGHVYAIERKPEAAALIRKNAAKFNVEARLSVIEGTAPDAMNKIDNYDVVLIGGSGGNISEILDVITAHINPGGRIVANAITVQNTAAILDYMKQNDMYEYESILIQASRLGKAGAYDMMIGMNPVYIITCRVK</sequence>
<gene>
    <name evidence="7" type="ORF">J2S01_002686</name>
</gene>
<dbReference type="EMBL" id="JAUSUE010000024">
    <property type="protein sequence ID" value="MDQ0204952.1"/>
    <property type="molecule type" value="Genomic_DNA"/>
</dbReference>
<dbReference type="PANTHER" id="PTHR43182">
    <property type="entry name" value="COBALT-PRECORRIN-6B C(15)-METHYLTRANSFERASE (DECARBOXYLATING)"/>
    <property type="match status" value="1"/>
</dbReference>
<evidence type="ECO:0000259" key="6">
    <source>
        <dbReference type="Pfam" id="PF13847"/>
    </source>
</evidence>
<keyword evidence="8" id="KW-1185">Reference proteome</keyword>
<dbReference type="CDD" id="cd02440">
    <property type="entry name" value="AdoMet_MTases"/>
    <property type="match status" value="1"/>
</dbReference>
<dbReference type="PANTHER" id="PTHR43182:SF1">
    <property type="entry name" value="COBALT-PRECORRIN-7 C(5)-METHYLTRANSFERASE"/>
    <property type="match status" value="1"/>
</dbReference>
<reference evidence="7 8" key="1">
    <citation type="submission" date="2023-07" db="EMBL/GenBank/DDBJ databases">
        <title>Genomic Encyclopedia of Type Strains, Phase IV (KMG-IV): sequencing the most valuable type-strain genomes for metagenomic binning, comparative biology and taxonomic classification.</title>
        <authorList>
            <person name="Goeker M."/>
        </authorList>
    </citation>
    <scope>NUCLEOTIDE SEQUENCE [LARGE SCALE GENOMIC DNA]</scope>
    <source>
        <strain evidence="7 8">DSM 16980</strain>
    </source>
</reference>
<evidence type="ECO:0000313" key="7">
    <source>
        <dbReference type="EMBL" id="MDQ0204952.1"/>
    </source>
</evidence>
<dbReference type="InterPro" id="IPR025714">
    <property type="entry name" value="Methyltranfer_dom"/>
</dbReference>
<dbReference type="Pfam" id="PF13847">
    <property type="entry name" value="Methyltransf_31"/>
    <property type="match status" value="1"/>
</dbReference>
<dbReference type="InterPro" id="IPR050714">
    <property type="entry name" value="Cobalamin_biosynth_MTase"/>
</dbReference>
<dbReference type="InterPro" id="IPR014008">
    <property type="entry name" value="Cbl_synth_MTase_CbiT"/>
</dbReference>